<comment type="caution">
    <text evidence="1">The sequence shown here is derived from an EMBL/GenBank/DDBJ whole genome shotgun (WGS) entry which is preliminary data.</text>
</comment>
<dbReference type="Proteomes" id="UP000254848">
    <property type="component" value="Unassembled WGS sequence"/>
</dbReference>
<dbReference type="RefSeq" id="WP_115457049.1">
    <property type="nucleotide sequence ID" value="NZ_QRAP01000001.1"/>
</dbReference>
<evidence type="ECO:0000313" key="2">
    <source>
        <dbReference type="Proteomes" id="UP000254848"/>
    </source>
</evidence>
<protein>
    <submittedName>
        <fullName evidence="1">Uncharacterized protein</fullName>
    </submittedName>
</protein>
<dbReference type="AlphaFoldDB" id="A0A370R4G1"/>
<gene>
    <name evidence="1" type="ORF">C8D90_101766</name>
</gene>
<dbReference type="OrthoDB" id="6637203at2"/>
<keyword evidence="2" id="KW-1185">Reference proteome</keyword>
<sequence>MNNPFIHKAASASFDIEVSQAIGEAVRDIVGREGDIVFGQLIGSLARAANGETDRIRKDILLTAIDSLLDDRTLQPQDTLKTPVGYQ</sequence>
<proteinExistence type="predicted"/>
<name>A0A370R4G1_9GAMM</name>
<accession>A0A370R4G1</accession>
<organism evidence="1 2">
    <name type="scientific">Enterobacillus tribolii</name>
    <dbReference type="NCBI Taxonomy" id="1487935"/>
    <lineage>
        <taxon>Bacteria</taxon>
        <taxon>Pseudomonadati</taxon>
        <taxon>Pseudomonadota</taxon>
        <taxon>Gammaproteobacteria</taxon>
        <taxon>Enterobacterales</taxon>
        <taxon>Hafniaceae</taxon>
        <taxon>Enterobacillus</taxon>
    </lineage>
</organism>
<reference evidence="1 2" key="1">
    <citation type="submission" date="2018-07" db="EMBL/GenBank/DDBJ databases">
        <title>Genomic Encyclopedia of Type Strains, Phase IV (KMG-IV): sequencing the most valuable type-strain genomes for metagenomic binning, comparative biology and taxonomic classification.</title>
        <authorList>
            <person name="Goeker M."/>
        </authorList>
    </citation>
    <scope>NUCLEOTIDE SEQUENCE [LARGE SCALE GENOMIC DNA]</scope>
    <source>
        <strain evidence="1 2">DSM 103736</strain>
    </source>
</reference>
<dbReference type="EMBL" id="QRAP01000001">
    <property type="protein sequence ID" value="RDK97318.1"/>
    <property type="molecule type" value="Genomic_DNA"/>
</dbReference>
<evidence type="ECO:0000313" key="1">
    <source>
        <dbReference type="EMBL" id="RDK97318.1"/>
    </source>
</evidence>